<keyword evidence="1" id="KW-0472">Membrane</keyword>
<dbReference type="GeneID" id="70294367"/>
<proteinExistence type="predicted"/>
<sequence>MICCLAAYGACWPQQRPARYGIVSNSILSVSAELWIGNSCLQRLPLPTESPFDNRVYVCDNSTLFTMESILRHRGGSSHPKQTTPGDGANGMLSFMALPTEIHLAISQQLIYPDALSLKHVNRYFYSFVDTGTELKVDWLISRRMLHLECPKKRCDMRSDIRFCRGSVPLLMKRRREHIECESRPGLGCLVYGTKKCTNKTKMAWWRRVLGRKFTVELWWLVLAMVPVVCCWVWILEFLRT</sequence>
<organism evidence="2 3">
    <name type="scientific">Emericellopsis atlantica</name>
    <dbReference type="NCBI Taxonomy" id="2614577"/>
    <lineage>
        <taxon>Eukaryota</taxon>
        <taxon>Fungi</taxon>
        <taxon>Dikarya</taxon>
        <taxon>Ascomycota</taxon>
        <taxon>Pezizomycotina</taxon>
        <taxon>Sordariomycetes</taxon>
        <taxon>Hypocreomycetidae</taxon>
        <taxon>Hypocreales</taxon>
        <taxon>Bionectriaceae</taxon>
        <taxon>Emericellopsis</taxon>
    </lineage>
</organism>
<comment type="caution">
    <text evidence="2">The sequence shown here is derived from an EMBL/GenBank/DDBJ whole genome shotgun (WGS) entry which is preliminary data.</text>
</comment>
<dbReference type="RefSeq" id="XP_046118198.1">
    <property type="nucleotide sequence ID" value="XM_046263464.1"/>
</dbReference>
<accession>A0A9P7ZLF6</accession>
<evidence type="ECO:0008006" key="4">
    <source>
        <dbReference type="Google" id="ProtNLM"/>
    </source>
</evidence>
<reference evidence="2" key="1">
    <citation type="journal article" date="2021" name="IMA Fungus">
        <title>Genomic characterization of three marine fungi, including Emericellopsis atlantica sp. nov. with signatures of a generalist lifestyle and marine biomass degradation.</title>
        <authorList>
            <person name="Hagestad O.C."/>
            <person name="Hou L."/>
            <person name="Andersen J.H."/>
            <person name="Hansen E.H."/>
            <person name="Altermark B."/>
            <person name="Li C."/>
            <person name="Kuhnert E."/>
            <person name="Cox R.J."/>
            <person name="Crous P.W."/>
            <person name="Spatafora J.W."/>
            <person name="Lail K."/>
            <person name="Amirebrahimi M."/>
            <person name="Lipzen A."/>
            <person name="Pangilinan J."/>
            <person name="Andreopoulos W."/>
            <person name="Hayes R.D."/>
            <person name="Ng V."/>
            <person name="Grigoriev I.V."/>
            <person name="Jackson S.A."/>
            <person name="Sutton T.D.S."/>
            <person name="Dobson A.D.W."/>
            <person name="Rama T."/>
        </authorList>
    </citation>
    <scope>NUCLEOTIDE SEQUENCE</scope>
    <source>
        <strain evidence="2">TS7</strain>
    </source>
</reference>
<evidence type="ECO:0000313" key="3">
    <source>
        <dbReference type="Proteomes" id="UP000887229"/>
    </source>
</evidence>
<dbReference type="AlphaFoldDB" id="A0A9P7ZLF6"/>
<keyword evidence="1" id="KW-0812">Transmembrane</keyword>
<evidence type="ECO:0000256" key="1">
    <source>
        <dbReference type="SAM" id="Phobius"/>
    </source>
</evidence>
<evidence type="ECO:0000313" key="2">
    <source>
        <dbReference type="EMBL" id="KAG9254274.1"/>
    </source>
</evidence>
<dbReference type="Proteomes" id="UP000887229">
    <property type="component" value="Unassembled WGS sequence"/>
</dbReference>
<dbReference type="EMBL" id="MU251254">
    <property type="protein sequence ID" value="KAG9254274.1"/>
    <property type="molecule type" value="Genomic_DNA"/>
</dbReference>
<feature type="transmembrane region" description="Helical" evidence="1">
    <location>
        <begin position="218"/>
        <end position="239"/>
    </location>
</feature>
<name>A0A9P7ZLF6_9HYPO</name>
<protein>
    <recommendedName>
        <fullName evidence="4">F-box domain-containing protein</fullName>
    </recommendedName>
</protein>
<dbReference type="OrthoDB" id="5281164at2759"/>
<keyword evidence="3" id="KW-1185">Reference proteome</keyword>
<gene>
    <name evidence="2" type="ORF">F5Z01DRAFT_655036</name>
</gene>
<keyword evidence="1" id="KW-1133">Transmembrane helix</keyword>